<organism evidence="2 3">
    <name type="scientific">Daldinia eschscholtzii</name>
    <dbReference type="NCBI Taxonomy" id="292717"/>
    <lineage>
        <taxon>Eukaryota</taxon>
        <taxon>Fungi</taxon>
        <taxon>Dikarya</taxon>
        <taxon>Ascomycota</taxon>
        <taxon>Pezizomycotina</taxon>
        <taxon>Sordariomycetes</taxon>
        <taxon>Xylariomycetidae</taxon>
        <taxon>Xylariales</taxon>
        <taxon>Hypoxylaceae</taxon>
        <taxon>Daldinia</taxon>
    </lineage>
</organism>
<dbReference type="Pfam" id="PF16862">
    <property type="entry name" value="Glyco_hydro_79C"/>
    <property type="match status" value="1"/>
</dbReference>
<evidence type="ECO:0000313" key="3">
    <source>
        <dbReference type="Proteomes" id="UP001369815"/>
    </source>
</evidence>
<protein>
    <recommendedName>
        <fullName evidence="1">Beta-glucuronidase C-terminal domain-containing protein</fullName>
    </recommendedName>
</protein>
<reference evidence="2 3" key="1">
    <citation type="journal article" date="2024" name="Front Chem Biol">
        <title>Unveiling the potential of Daldinia eschscholtzii MFLUCC 19-0629 through bioactivity and bioinformatics studies for enhanced sustainable agriculture production.</title>
        <authorList>
            <person name="Brooks S."/>
            <person name="Weaver J.A."/>
            <person name="Klomchit A."/>
            <person name="Alharthi S.A."/>
            <person name="Onlamun T."/>
            <person name="Nurani R."/>
            <person name="Vong T.K."/>
            <person name="Alberti F."/>
            <person name="Greco C."/>
        </authorList>
    </citation>
    <scope>NUCLEOTIDE SEQUENCE [LARGE SCALE GENOMIC DNA]</scope>
    <source>
        <strain evidence="2">MFLUCC 19-0629</strain>
    </source>
</reference>
<evidence type="ECO:0000259" key="1">
    <source>
        <dbReference type="Pfam" id="PF16862"/>
    </source>
</evidence>
<dbReference type="InterPro" id="IPR052974">
    <property type="entry name" value="GH79_Enzymes"/>
</dbReference>
<sequence length="521" mass="56522">MAEPTIHAVGRISSSINAIQPLDGFVSYSIEFSSFPDFAGNKSNPNDFSNNLLDNLGAFSGIKPYIRVGGNTQDFAIYNSELPFALNGTYNLSRSADYPTTIEIGPSYFESYSTWPNVRFSHGFNMGGNHDGRQWETLLQTVPLACKALGKDKLYLWEYGNEPDLFVPAVRTTDYNESDYVAEWLKGTRAIRSVLEESCPDLLGNDTYGYLAPSFAGTTNHLKQPQTWADGINADGDIKFFSSHNYISGAETPGVTLQGTLMNHTRTALSVGIHTAENATIQPGIPYILGETNSLYHQGRPGLSNSFGAALWAVDFALHCAAVGIGRVHFHMGTNYRYASWQPIPTDKTTIGTKPPYYGNIASSAFLGPAGTLIAPVPLSDAADPDTDVAYAAYSPTSGALARLLILNLRAYNYTLNGTGGAELNPAPRPERTYRFAGIRGEGGEGEGEVLVRRLRANGSDAVTGVTWDGWSYNYELDRGKPVRLENVTVGERVGLVDGVVEVKVSDSEAVVLDFEAENDK</sequence>
<dbReference type="PANTHER" id="PTHR36183">
    <property type="entry name" value="BETA-GLUCURONIDASE"/>
    <property type="match status" value="1"/>
</dbReference>
<dbReference type="SUPFAM" id="SSF51445">
    <property type="entry name" value="(Trans)glycosidases"/>
    <property type="match status" value="1"/>
</dbReference>
<keyword evidence="3" id="KW-1185">Reference proteome</keyword>
<gene>
    <name evidence="2" type="ORF">Daesc_009495</name>
</gene>
<dbReference type="AlphaFoldDB" id="A0AAX6M9U7"/>
<comment type="caution">
    <text evidence="2">The sequence shown here is derived from an EMBL/GenBank/DDBJ whole genome shotgun (WGS) entry which is preliminary data.</text>
</comment>
<accession>A0AAX6M9U7</accession>
<dbReference type="InterPro" id="IPR031728">
    <property type="entry name" value="GlcAase_C"/>
</dbReference>
<dbReference type="EMBL" id="JBANMG010000009">
    <property type="protein sequence ID" value="KAK6949419.1"/>
    <property type="molecule type" value="Genomic_DNA"/>
</dbReference>
<name>A0AAX6M9U7_9PEZI</name>
<dbReference type="Gene3D" id="3.20.20.80">
    <property type="entry name" value="Glycosidases"/>
    <property type="match status" value="1"/>
</dbReference>
<dbReference type="PANTHER" id="PTHR36183:SF2">
    <property type="entry name" value="BETA-GLUCURONIDASE C-TERMINAL DOMAIN-CONTAINING PROTEIN"/>
    <property type="match status" value="1"/>
</dbReference>
<dbReference type="Proteomes" id="UP001369815">
    <property type="component" value="Unassembled WGS sequence"/>
</dbReference>
<evidence type="ECO:0000313" key="2">
    <source>
        <dbReference type="EMBL" id="KAK6949419.1"/>
    </source>
</evidence>
<dbReference type="InterPro" id="IPR017853">
    <property type="entry name" value="GH"/>
</dbReference>
<proteinExistence type="predicted"/>
<feature type="domain" description="Beta-glucuronidase C-terminal" evidence="1">
    <location>
        <begin position="390"/>
        <end position="512"/>
    </location>
</feature>